<evidence type="ECO:0000256" key="4">
    <source>
        <dbReference type="PROSITE-ProRule" id="PRU00175"/>
    </source>
</evidence>
<name>A0A9P6EBP4_9AGAR</name>
<sequence length="578" mass="65191">MEEGDRSRRFASSESPGGITRTRSGSEAIRNRVNKLLTSPRMPVAPLEPLTATTSQDSHTSHDSMDSFISSSISYSHSPKRKKGPRAENRIEDSEPSVPLNSKKGRQPPAMKHYTTRHHDETIDDSLLNGLNASAEFERLRREIESLKEALHESRKTNKRQSKKLEDMKTELTSYIQCAKDKDTEISKVKSKNAANEEVLSTIESSVQCQICMDLPERPFAYVTRSSNPVSTYSCLSLAPCGHILCLPCLQEWFRKAPPTVADADIDPEELTDPHYVLMRSKSCPSCRTAVRHRPVPVFMVKAVACALQKHKAALLPRPPASGEAEVDPWKGIFPSSDEDAADDDDDDADSSIGDSGSDSDVGSELRSAVYWYRRRATFRRSIFRNINSPGTSEDDDHRDLEDDTIDLDVASESDDERPDATSYVRARWAPPTVLINPEDFDMSEEQDPNSTLHLLRRGCSWEMIQNYDLSYHHTSGIVLSLRSLDHLYSSDDEGEEHNAEDVDEGMHRIFLGWNISLDPQDDDGEGYISELLVDIKRFPERWLISQRDSLRGIMDVRKLVTPLEADDYDTTDTEVWI</sequence>
<dbReference type="InterPro" id="IPR017907">
    <property type="entry name" value="Znf_RING_CS"/>
</dbReference>
<evidence type="ECO:0000256" key="6">
    <source>
        <dbReference type="SAM" id="MobiDB-lite"/>
    </source>
</evidence>
<evidence type="ECO:0000256" key="3">
    <source>
        <dbReference type="ARBA" id="ARBA00022833"/>
    </source>
</evidence>
<feature type="compositionally biased region" description="Low complexity" evidence="6">
    <location>
        <begin position="351"/>
        <end position="363"/>
    </location>
</feature>
<dbReference type="AlphaFoldDB" id="A0A9P6EBP4"/>
<accession>A0A9P6EBP4</accession>
<feature type="domain" description="RING-type" evidence="7">
    <location>
        <begin position="209"/>
        <end position="288"/>
    </location>
</feature>
<organism evidence="8 9">
    <name type="scientific">Crepidotus variabilis</name>
    <dbReference type="NCBI Taxonomy" id="179855"/>
    <lineage>
        <taxon>Eukaryota</taxon>
        <taxon>Fungi</taxon>
        <taxon>Dikarya</taxon>
        <taxon>Basidiomycota</taxon>
        <taxon>Agaricomycotina</taxon>
        <taxon>Agaricomycetes</taxon>
        <taxon>Agaricomycetidae</taxon>
        <taxon>Agaricales</taxon>
        <taxon>Agaricineae</taxon>
        <taxon>Crepidotaceae</taxon>
        <taxon>Crepidotus</taxon>
    </lineage>
</organism>
<feature type="compositionally biased region" description="Low complexity" evidence="6">
    <location>
        <begin position="66"/>
        <end position="77"/>
    </location>
</feature>
<dbReference type="InterPro" id="IPR013083">
    <property type="entry name" value="Znf_RING/FYVE/PHD"/>
</dbReference>
<protein>
    <recommendedName>
        <fullName evidence="7">RING-type domain-containing protein</fullName>
    </recommendedName>
</protein>
<evidence type="ECO:0000313" key="9">
    <source>
        <dbReference type="Proteomes" id="UP000807306"/>
    </source>
</evidence>
<keyword evidence="1" id="KW-0479">Metal-binding</keyword>
<dbReference type="InterPro" id="IPR001841">
    <property type="entry name" value="Znf_RING"/>
</dbReference>
<evidence type="ECO:0000256" key="5">
    <source>
        <dbReference type="SAM" id="Coils"/>
    </source>
</evidence>
<dbReference type="SMART" id="SM00184">
    <property type="entry name" value="RING"/>
    <property type="match status" value="1"/>
</dbReference>
<dbReference type="PROSITE" id="PS50089">
    <property type="entry name" value="ZF_RING_2"/>
    <property type="match status" value="1"/>
</dbReference>
<feature type="compositionally biased region" description="Polar residues" evidence="6">
    <location>
        <begin position="10"/>
        <end position="25"/>
    </location>
</feature>
<keyword evidence="5" id="KW-0175">Coiled coil</keyword>
<dbReference type="PANTHER" id="PTHR12109">
    <property type="entry name" value="RING FINGER PROTEIN 141-RELATED"/>
    <property type="match status" value="1"/>
</dbReference>
<evidence type="ECO:0000259" key="7">
    <source>
        <dbReference type="PROSITE" id="PS50089"/>
    </source>
</evidence>
<gene>
    <name evidence="8" type="ORF">CPB83DRAFT_498518</name>
</gene>
<comment type="caution">
    <text evidence="8">The sequence shown here is derived from an EMBL/GenBank/DDBJ whole genome shotgun (WGS) entry which is preliminary data.</text>
</comment>
<reference evidence="8" key="1">
    <citation type="submission" date="2020-11" db="EMBL/GenBank/DDBJ databases">
        <authorList>
            <consortium name="DOE Joint Genome Institute"/>
            <person name="Ahrendt S."/>
            <person name="Riley R."/>
            <person name="Andreopoulos W."/>
            <person name="Labutti K."/>
            <person name="Pangilinan J."/>
            <person name="Ruiz-Duenas F.J."/>
            <person name="Barrasa J.M."/>
            <person name="Sanchez-Garcia M."/>
            <person name="Camarero S."/>
            <person name="Miyauchi S."/>
            <person name="Serrano A."/>
            <person name="Linde D."/>
            <person name="Babiker R."/>
            <person name="Drula E."/>
            <person name="Ayuso-Fernandez I."/>
            <person name="Pacheco R."/>
            <person name="Padilla G."/>
            <person name="Ferreira P."/>
            <person name="Barriuso J."/>
            <person name="Kellner H."/>
            <person name="Castanera R."/>
            <person name="Alfaro M."/>
            <person name="Ramirez L."/>
            <person name="Pisabarro A.G."/>
            <person name="Kuo A."/>
            <person name="Tritt A."/>
            <person name="Lipzen A."/>
            <person name="He G."/>
            <person name="Yan M."/>
            <person name="Ng V."/>
            <person name="Cullen D."/>
            <person name="Martin F."/>
            <person name="Rosso M.-N."/>
            <person name="Henrissat B."/>
            <person name="Hibbett D."/>
            <person name="Martinez A.T."/>
            <person name="Grigoriev I.V."/>
        </authorList>
    </citation>
    <scope>NUCLEOTIDE SEQUENCE</scope>
    <source>
        <strain evidence="8">CBS 506.95</strain>
    </source>
</reference>
<dbReference type="OrthoDB" id="6105938at2759"/>
<dbReference type="InterPro" id="IPR047126">
    <property type="entry name" value="RNF141-like"/>
</dbReference>
<dbReference type="Pfam" id="PF26609">
    <property type="entry name" value="DUF8191"/>
    <property type="match status" value="1"/>
</dbReference>
<dbReference type="InterPro" id="IPR058504">
    <property type="entry name" value="DUF8191"/>
</dbReference>
<evidence type="ECO:0000256" key="2">
    <source>
        <dbReference type="ARBA" id="ARBA00022771"/>
    </source>
</evidence>
<evidence type="ECO:0000256" key="1">
    <source>
        <dbReference type="ARBA" id="ARBA00022723"/>
    </source>
</evidence>
<dbReference type="Proteomes" id="UP000807306">
    <property type="component" value="Unassembled WGS sequence"/>
</dbReference>
<dbReference type="SUPFAM" id="SSF57850">
    <property type="entry name" value="RING/U-box"/>
    <property type="match status" value="1"/>
</dbReference>
<feature type="coiled-coil region" evidence="5">
    <location>
        <begin position="130"/>
        <end position="171"/>
    </location>
</feature>
<proteinExistence type="predicted"/>
<dbReference type="PROSITE" id="PS00518">
    <property type="entry name" value="ZF_RING_1"/>
    <property type="match status" value="1"/>
</dbReference>
<keyword evidence="9" id="KW-1185">Reference proteome</keyword>
<dbReference type="InterPro" id="IPR018957">
    <property type="entry name" value="Znf_C3HC4_RING-type"/>
</dbReference>
<feature type="compositionally biased region" description="Acidic residues" evidence="6">
    <location>
        <begin position="337"/>
        <end position="350"/>
    </location>
</feature>
<dbReference type="GO" id="GO:0008270">
    <property type="term" value="F:zinc ion binding"/>
    <property type="evidence" value="ECO:0007669"/>
    <property type="project" value="UniProtKB-KW"/>
</dbReference>
<feature type="region of interest" description="Disordered" evidence="6">
    <location>
        <begin position="1"/>
        <end position="113"/>
    </location>
</feature>
<keyword evidence="2 4" id="KW-0863">Zinc-finger</keyword>
<dbReference type="Pfam" id="PF00097">
    <property type="entry name" value="zf-C3HC4"/>
    <property type="match status" value="1"/>
</dbReference>
<feature type="region of interest" description="Disordered" evidence="6">
    <location>
        <begin position="317"/>
        <end position="363"/>
    </location>
</feature>
<dbReference type="Gene3D" id="3.30.40.10">
    <property type="entry name" value="Zinc/RING finger domain, C3HC4 (zinc finger)"/>
    <property type="match status" value="1"/>
</dbReference>
<evidence type="ECO:0000313" key="8">
    <source>
        <dbReference type="EMBL" id="KAF9526095.1"/>
    </source>
</evidence>
<dbReference type="EMBL" id="MU157875">
    <property type="protein sequence ID" value="KAF9526095.1"/>
    <property type="molecule type" value="Genomic_DNA"/>
</dbReference>
<keyword evidence="3" id="KW-0862">Zinc</keyword>